<evidence type="ECO:0008006" key="3">
    <source>
        <dbReference type="Google" id="ProtNLM"/>
    </source>
</evidence>
<keyword evidence="2" id="KW-1185">Reference proteome</keyword>
<evidence type="ECO:0000313" key="2">
    <source>
        <dbReference type="Proteomes" id="UP000624419"/>
    </source>
</evidence>
<gene>
    <name evidence="1" type="ORF">HHX48_01750</name>
</gene>
<protein>
    <recommendedName>
        <fullName evidence="3">YtkA-like domain-containing protein</fullName>
    </recommendedName>
</protein>
<organism evidence="1 2">
    <name type="scientific">Salinimonas profundi</name>
    <dbReference type="NCBI Taxonomy" id="2729140"/>
    <lineage>
        <taxon>Bacteria</taxon>
        <taxon>Pseudomonadati</taxon>
        <taxon>Pseudomonadota</taxon>
        <taxon>Gammaproteobacteria</taxon>
        <taxon>Alteromonadales</taxon>
        <taxon>Alteromonadaceae</taxon>
        <taxon>Alteromonas/Salinimonas group</taxon>
        <taxon>Salinimonas</taxon>
    </lineage>
</organism>
<dbReference type="Proteomes" id="UP000624419">
    <property type="component" value="Unassembled WGS sequence"/>
</dbReference>
<dbReference type="EMBL" id="JABBXD010000001">
    <property type="protein sequence ID" value="MBD3584453.1"/>
    <property type="molecule type" value="Genomic_DNA"/>
</dbReference>
<accession>A0ABR8LFZ2</accession>
<proteinExistence type="predicted"/>
<comment type="caution">
    <text evidence="1">The sequence shown here is derived from an EMBL/GenBank/DDBJ whole genome shotgun (WGS) entry which is preliminary data.</text>
</comment>
<reference evidence="1 2" key="1">
    <citation type="submission" date="2020-04" db="EMBL/GenBank/DDBJ databases">
        <title>Salinimonas sp. HHU 13199.</title>
        <authorList>
            <person name="Cui X."/>
            <person name="Zhang D."/>
        </authorList>
    </citation>
    <scope>NUCLEOTIDE SEQUENCE [LARGE SCALE GENOMIC DNA]</scope>
    <source>
        <strain evidence="1 2">HHU 13199</strain>
    </source>
</reference>
<evidence type="ECO:0000313" key="1">
    <source>
        <dbReference type="EMBL" id="MBD3584453.1"/>
    </source>
</evidence>
<sequence>MNKLSRSSRVIISVFIAAAALSVIAMWMLSSKAPVSSCVVDTTSCGIDTAGGSLNIELDMQPAPEEQINFTLITPAPFHVEDIVLEGDEMYMGKVPVFVKSNEDNVIEGWFMLGSCSQVSMRWRMQIKIKGHKDPFTVYLDV</sequence>
<name>A0ABR8LFZ2_9ALTE</name>
<dbReference type="RefSeq" id="WP_191021910.1">
    <property type="nucleotide sequence ID" value="NZ_JABBXD010000001.1"/>
</dbReference>